<dbReference type="InterPro" id="IPR001851">
    <property type="entry name" value="ABC_transp_permease"/>
</dbReference>
<dbReference type="GO" id="GO:0022857">
    <property type="term" value="F:transmembrane transporter activity"/>
    <property type="evidence" value="ECO:0007669"/>
    <property type="project" value="InterPro"/>
</dbReference>
<gene>
    <name evidence="13" type="ORF">AB5J51_05385</name>
</gene>
<organism evidence="13">
    <name type="scientific">Streptomyces sp. R33</name>
    <dbReference type="NCBI Taxonomy" id="3238629"/>
    <lineage>
        <taxon>Bacteria</taxon>
        <taxon>Bacillati</taxon>
        <taxon>Actinomycetota</taxon>
        <taxon>Actinomycetes</taxon>
        <taxon>Kitasatosporales</taxon>
        <taxon>Streptomycetaceae</taxon>
        <taxon>Streptomyces</taxon>
    </lineage>
</organism>
<dbReference type="PANTHER" id="PTHR32196:SF32">
    <property type="entry name" value="XYLOSE TRANSPORT SYSTEM PERMEASE PROTEIN XYLH"/>
    <property type="match status" value="1"/>
</dbReference>
<evidence type="ECO:0000256" key="8">
    <source>
        <dbReference type="ARBA" id="ARBA00023136"/>
    </source>
</evidence>
<dbReference type="PANTHER" id="PTHR32196">
    <property type="entry name" value="ABC TRANSPORTER PERMEASE PROTEIN YPHD-RELATED-RELATED"/>
    <property type="match status" value="1"/>
</dbReference>
<evidence type="ECO:0000256" key="2">
    <source>
        <dbReference type="ARBA" id="ARBA00022448"/>
    </source>
</evidence>
<evidence type="ECO:0000256" key="5">
    <source>
        <dbReference type="ARBA" id="ARBA00022597"/>
    </source>
</evidence>
<dbReference type="Pfam" id="PF02653">
    <property type="entry name" value="BPD_transp_2"/>
    <property type="match status" value="1"/>
</dbReference>
<feature type="transmembrane region" description="Helical" evidence="12">
    <location>
        <begin position="329"/>
        <end position="349"/>
    </location>
</feature>
<dbReference type="CDD" id="cd06579">
    <property type="entry name" value="TM_PBP1_transp_AraH_like"/>
    <property type="match status" value="1"/>
</dbReference>
<evidence type="ECO:0000256" key="7">
    <source>
        <dbReference type="ARBA" id="ARBA00022989"/>
    </source>
</evidence>
<keyword evidence="2" id="KW-0813">Transport</keyword>
<evidence type="ECO:0000256" key="3">
    <source>
        <dbReference type="ARBA" id="ARBA00022475"/>
    </source>
</evidence>
<dbReference type="GO" id="GO:0005886">
    <property type="term" value="C:plasma membrane"/>
    <property type="evidence" value="ECO:0007669"/>
    <property type="project" value="UniProtKB-SubCell"/>
</dbReference>
<dbReference type="RefSeq" id="WP_369776999.1">
    <property type="nucleotide sequence ID" value="NZ_CP165727.1"/>
</dbReference>
<keyword evidence="6 12" id="KW-0812">Transmembrane</keyword>
<dbReference type="AlphaFoldDB" id="A0AB39XYS5"/>
<keyword evidence="7 12" id="KW-1133">Transmembrane helix</keyword>
<keyword evidence="3" id="KW-1003">Cell membrane</keyword>
<feature type="compositionally biased region" description="Low complexity" evidence="11">
    <location>
        <begin position="1"/>
        <end position="14"/>
    </location>
</feature>
<feature type="transmembrane region" description="Helical" evidence="12">
    <location>
        <begin position="39"/>
        <end position="60"/>
    </location>
</feature>
<feature type="transmembrane region" description="Helical" evidence="12">
    <location>
        <begin position="147"/>
        <end position="168"/>
    </location>
</feature>
<feature type="transmembrane region" description="Helical" evidence="12">
    <location>
        <begin position="117"/>
        <end position="140"/>
    </location>
</feature>
<evidence type="ECO:0000256" key="1">
    <source>
        <dbReference type="ARBA" id="ARBA00004651"/>
    </source>
</evidence>
<evidence type="ECO:0000256" key="12">
    <source>
        <dbReference type="SAM" id="Phobius"/>
    </source>
</evidence>
<accession>A0AB39XYS5</accession>
<protein>
    <recommendedName>
        <fullName evidence="10">Xylose transport system permease protein XylH</fullName>
    </recommendedName>
</protein>
<keyword evidence="8 12" id="KW-0472">Membrane</keyword>
<reference evidence="13" key="1">
    <citation type="submission" date="2024-08" db="EMBL/GenBank/DDBJ databases">
        <authorList>
            <person name="Yu S.T."/>
        </authorList>
    </citation>
    <scope>NUCLEOTIDE SEQUENCE</scope>
    <source>
        <strain evidence="13">R33</strain>
    </source>
</reference>
<dbReference type="EMBL" id="CP165727">
    <property type="protein sequence ID" value="XDV62409.1"/>
    <property type="molecule type" value="Genomic_DNA"/>
</dbReference>
<name>A0AB39XYS5_9ACTN</name>
<comment type="subcellular location">
    <subcellularLocation>
        <location evidence="1">Cell membrane</location>
        <topology evidence="1">Multi-pass membrane protein</topology>
    </subcellularLocation>
</comment>
<feature type="transmembrane region" description="Helical" evidence="12">
    <location>
        <begin position="201"/>
        <end position="220"/>
    </location>
</feature>
<evidence type="ECO:0000256" key="11">
    <source>
        <dbReference type="SAM" id="MobiDB-lite"/>
    </source>
</evidence>
<comment type="function">
    <text evidence="9">Part of the binding-protein-dependent transport system for D-xylose. Probably responsible for the translocation of the substrate across the membrane.</text>
</comment>
<keyword evidence="5" id="KW-0762">Sugar transport</keyword>
<evidence type="ECO:0000256" key="6">
    <source>
        <dbReference type="ARBA" id="ARBA00022692"/>
    </source>
</evidence>
<proteinExistence type="predicted"/>
<evidence type="ECO:0000256" key="4">
    <source>
        <dbReference type="ARBA" id="ARBA00022519"/>
    </source>
</evidence>
<evidence type="ECO:0000256" key="10">
    <source>
        <dbReference type="ARBA" id="ARBA00035686"/>
    </source>
</evidence>
<evidence type="ECO:0000256" key="9">
    <source>
        <dbReference type="ARBA" id="ARBA00035611"/>
    </source>
</evidence>
<sequence>MTATSPARTTPATPQQGSGPDERLARRGPLGRLLLRPELGALLGALLVFTFFSAVTGQFLSPLGAATWLDDSATLGIVAVAVALLMIGGEFDLSAGVMTASTALVTALLSVELGWNVWLALLVALAFALGVGALNGWLVMRTGLPSFIVTLGSFLALQGLNLGVTRAVTGSVQVSGMRSTPGFESAGYVFASTIDIGGTSFQISLVWWVVATVLASLVLMRTRGGNWIFAVGGSALSARQVGVPVERTKIVLFMTTATAAWLVGTINILRFTTVQANQGVGLEFQYIIAAVIGGCLMTGGYGSAVGAAIGALIFGMARQGIVFAQWNSDWFMAFLGVMLLSAVLVNNTFRRRAERVRR</sequence>
<evidence type="ECO:0000313" key="13">
    <source>
        <dbReference type="EMBL" id="XDV62409.1"/>
    </source>
</evidence>
<feature type="transmembrane region" description="Helical" evidence="12">
    <location>
        <begin position="251"/>
        <end position="272"/>
    </location>
</feature>
<keyword evidence="4" id="KW-0997">Cell inner membrane</keyword>
<feature type="transmembrane region" description="Helical" evidence="12">
    <location>
        <begin position="66"/>
        <end position="86"/>
    </location>
</feature>
<feature type="region of interest" description="Disordered" evidence="11">
    <location>
        <begin position="1"/>
        <end position="24"/>
    </location>
</feature>
<feature type="transmembrane region" description="Helical" evidence="12">
    <location>
        <begin position="284"/>
        <end position="317"/>
    </location>
</feature>